<dbReference type="STRING" id="574376.BAMA_12045"/>
<name>A0A073JR85_9BACI</name>
<organism evidence="1 2">
    <name type="scientific">Bacillus manliponensis</name>
    <dbReference type="NCBI Taxonomy" id="574376"/>
    <lineage>
        <taxon>Bacteria</taxon>
        <taxon>Bacillati</taxon>
        <taxon>Bacillota</taxon>
        <taxon>Bacilli</taxon>
        <taxon>Bacillales</taxon>
        <taxon>Bacillaceae</taxon>
        <taxon>Bacillus</taxon>
        <taxon>Bacillus cereus group</taxon>
    </lineage>
</organism>
<protein>
    <submittedName>
        <fullName evidence="1">Peptidase</fullName>
    </submittedName>
</protein>
<dbReference type="OrthoDB" id="9785306at2"/>
<evidence type="ECO:0000313" key="2">
    <source>
        <dbReference type="Proteomes" id="UP000027822"/>
    </source>
</evidence>
<dbReference type="Proteomes" id="UP000027822">
    <property type="component" value="Unassembled WGS sequence"/>
</dbReference>
<dbReference type="PIRSF" id="PIRSF011575">
    <property type="entry name" value="YabG"/>
    <property type="match status" value="1"/>
</dbReference>
<proteinExistence type="predicted"/>
<comment type="caution">
    <text evidence="1">The sequence shown here is derived from an EMBL/GenBank/DDBJ whole genome shotgun (WGS) entry which is preliminary data.</text>
</comment>
<accession>A0A073JR85</accession>
<evidence type="ECO:0000313" key="1">
    <source>
        <dbReference type="EMBL" id="KEK17584.1"/>
    </source>
</evidence>
<dbReference type="NCBIfam" id="TIGR02855">
    <property type="entry name" value="spore_yabG"/>
    <property type="match status" value="1"/>
</dbReference>
<sequence>MAVHVGDLVERKSYGRDLLFRVTEIRGEEAILFGEEVRLIADAPIEDLVVIDQREYKRRVKDEKATIERTYRLFQQDYVLMKQRHEYNSTSGYTSEVNYFQMPGKVLHLDGDPLYLRKCLDLYEKIGIPVQGVHCKETEMHEKVLYFVDQYRPDILVITGHDAYTKSKGTIGDLTAYRHSKHFVQAVREVRKKYPSLDQLVIFAGACQSHFEALIRAGANFASSPSRINIHALDPVYVVGKVSFTSFMERVNVWDVVRNTITGEKGLGGVETKGLLRTGLPFQDHEE</sequence>
<gene>
    <name evidence="1" type="ORF">BAMA_12045</name>
</gene>
<dbReference type="InterPro" id="IPR008764">
    <property type="entry name" value="Peptidase_U57"/>
</dbReference>
<dbReference type="EMBL" id="JOTN01000025">
    <property type="protein sequence ID" value="KEK17584.1"/>
    <property type="molecule type" value="Genomic_DNA"/>
</dbReference>
<dbReference type="eggNOG" id="ENOG502Z7P7">
    <property type="taxonomic scope" value="Bacteria"/>
</dbReference>
<dbReference type="RefSeq" id="WP_034642880.1">
    <property type="nucleotide sequence ID" value="NZ_CBCSJC010000030.1"/>
</dbReference>
<keyword evidence="2" id="KW-1185">Reference proteome</keyword>
<dbReference type="Pfam" id="PF05582">
    <property type="entry name" value="Peptidase_U57"/>
    <property type="match status" value="1"/>
</dbReference>
<reference evidence="1 2" key="1">
    <citation type="submission" date="2014-06" db="EMBL/GenBank/DDBJ databases">
        <title>Draft genome sequence of Bacillus manliponensis JCM 15802 (MCCC 1A00708).</title>
        <authorList>
            <person name="Lai Q."/>
            <person name="Liu Y."/>
            <person name="Shao Z."/>
        </authorList>
    </citation>
    <scope>NUCLEOTIDE SEQUENCE [LARGE SCALE GENOMIC DNA]</scope>
    <source>
        <strain evidence="1 2">JCM 15802</strain>
    </source>
</reference>
<dbReference type="AlphaFoldDB" id="A0A073JR85"/>